<evidence type="ECO:0000313" key="3">
    <source>
        <dbReference type="EMBL" id="CAD6211132.1"/>
    </source>
</evidence>
<dbReference type="Pfam" id="PF05564">
    <property type="entry name" value="Auxin_repressed"/>
    <property type="match status" value="1"/>
</dbReference>
<dbReference type="PANTHER" id="PTHR33565:SF1">
    <property type="entry name" value="DORMANCY-ASSOCIATED PROTEIN HOMOLOG 3"/>
    <property type="match status" value="1"/>
</dbReference>
<evidence type="ECO:0000256" key="2">
    <source>
        <dbReference type="SAM" id="MobiDB-lite"/>
    </source>
</evidence>
<dbReference type="PANTHER" id="PTHR33565">
    <property type="entry name" value="DORMANCY-ASSOCIATED PROTEIN 1"/>
    <property type="match status" value="1"/>
</dbReference>
<dbReference type="AlphaFoldDB" id="A0A811MQA9"/>
<dbReference type="OrthoDB" id="1912652at2759"/>
<evidence type="ECO:0000313" key="4">
    <source>
        <dbReference type="Proteomes" id="UP000604825"/>
    </source>
</evidence>
<protein>
    <submittedName>
        <fullName evidence="3">Uncharacterized protein</fullName>
    </submittedName>
</protein>
<accession>A0A811MQA9</accession>
<dbReference type="EMBL" id="CAJGYO010000002">
    <property type="protein sequence ID" value="CAD6211132.1"/>
    <property type="molecule type" value="Genomic_DNA"/>
</dbReference>
<dbReference type="InterPro" id="IPR008406">
    <property type="entry name" value="DRM/ARP"/>
</dbReference>
<name>A0A811MQA9_9POAL</name>
<reference evidence="3" key="1">
    <citation type="submission" date="2020-10" db="EMBL/GenBank/DDBJ databases">
        <authorList>
            <person name="Han B."/>
            <person name="Lu T."/>
            <person name="Zhao Q."/>
            <person name="Huang X."/>
            <person name="Zhao Y."/>
        </authorList>
    </citation>
    <scope>NUCLEOTIDE SEQUENCE</scope>
</reference>
<feature type="region of interest" description="Disordered" evidence="2">
    <location>
        <begin position="1"/>
        <end position="39"/>
    </location>
</feature>
<feature type="region of interest" description="Disordered" evidence="2">
    <location>
        <begin position="70"/>
        <end position="95"/>
    </location>
</feature>
<proteinExistence type="inferred from homology"/>
<organism evidence="3 4">
    <name type="scientific">Miscanthus lutarioriparius</name>
    <dbReference type="NCBI Taxonomy" id="422564"/>
    <lineage>
        <taxon>Eukaryota</taxon>
        <taxon>Viridiplantae</taxon>
        <taxon>Streptophyta</taxon>
        <taxon>Embryophyta</taxon>
        <taxon>Tracheophyta</taxon>
        <taxon>Spermatophyta</taxon>
        <taxon>Magnoliopsida</taxon>
        <taxon>Liliopsida</taxon>
        <taxon>Poales</taxon>
        <taxon>Poaceae</taxon>
        <taxon>PACMAD clade</taxon>
        <taxon>Panicoideae</taxon>
        <taxon>Andropogonodae</taxon>
        <taxon>Andropogoneae</taxon>
        <taxon>Saccharinae</taxon>
        <taxon>Miscanthus</taxon>
    </lineage>
</organism>
<keyword evidence="4" id="KW-1185">Reference proteome</keyword>
<feature type="compositionally biased region" description="Low complexity" evidence="2">
    <location>
        <begin position="75"/>
        <end position="94"/>
    </location>
</feature>
<dbReference type="Proteomes" id="UP000604825">
    <property type="component" value="Unassembled WGS sequence"/>
</dbReference>
<sequence>MGLLDKLWDDTVAGPRPDTGLGRLRKQPARPAAVKINDPAEDAVAFVPPSPASGSEETPVKVTRSIMIKRPAGYPSSPRSAASTPPASPLGTTPPISPFAGAGECPARDSAAPFACVHLFRQVTAASCTDCSTPLRDSARVTSHPMPQLALAPPVPVLPNLTPSHRKSFLHCPPQLRFSTPPVQVAIAWLRRHHWLAAATSTPGQWA</sequence>
<gene>
    <name evidence="3" type="ORF">NCGR_LOCUS7140</name>
</gene>
<comment type="caution">
    <text evidence="3">The sequence shown here is derived from an EMBL/GenBank/DDBJ whole genome shotgun (WGS) entry which is preliminary data.</text>
</comment>
<comment type="similarity">
    <text evidence="1">Belongs to the DRM1/ARP family.</text>
</comment>
<evidence type="ECO:0000256" key="1">
    <source>
        <dbReference type="ARBA" id="ARBA00010502"/>
    </source>
</evidence>